<dbReference type="OrthoDB" id="6147836at2759"/>
<dbReference type="Pfam" id="PF12925">
    <property type="entry name" value="APP_E2"/>
    <property type="match status" value="1"/>
</dbReference>
<feature type="domain" description="E2" evidence="12">
    <location>
        <begin position="300"/>
        <end position="498"/>
    </location>
</feature>
<dbReference type="InterPro" id="IPR036454">
    <property type="entry name" value="Amyloid_glyco_heparin-bd_sf"/>
</dbReference>
<dbReference type="InterPro" id="IPR024329">
    <property type="entry name" value="Amyloid_glyco_E2_domain"/>
</dbReference>
<evidence type="ECO:0000313" key="13">
    <source>
        <dbReference type="EMBL" id="KAF0772446.1"/>
    </source>
</evidence>
<accession>A0A6G0ZN22</accession>
<dbReference type="PROSITE" id="PS51869">
    <property type="entry name" value="APP_E1"/>
    <property type="match status" value="1"/>
</dbReference>
<dbReference type="PROSITE" id="PS00319">
    <property type="entry name" value="APP_CUBD"/>
    <property type="match status" value="1"/>
</dbReference>
<dbReference type="Gene3D" id="3.30.1490.140">
    <property type="entry name" value="Amyloidogenic glycoprotein, copper-binding domain"/>
    <property type="match status" value="1"/>
</dbReference>
<dbReference type="SMART" id="SM00006">
    <property type="entry name" value="A4_EXTRA"/>
    <property type="match status" value="1"/>
</dbReference>
<evidence type="ECO:0000259" key="11">
    <source>
        <dbReference type="PROSITE" id="PS51869"/>
    </source>
</evidence>
<dbReference type="AlphaFoldDB" id="A0A6G0ZN22"/>
<dbReference type="PRINTS" id="PR00203">
    <property type="entry name" value="AMYLOIDA4"/>
</dbReference>
<dbReference type="InterPro" id="IPR008154">
    <property type="entry name" value="Amyloid_glyco_extra"/>
</dbReference>
<dbReference type="InterPro" id="IPR019745">
    <property type="entry name" value="Amyloid_glyco_intracell_CS"/>
</dbReference>
<feature type="compositionally biased region" description="Basic and acidic residues" evidence="9">
    <location>
        <begin position="611"/>
        <end position="623"/>
    </location>
</feature>
<feature type="disulfide bond" evidence="8">
    <location>
        <begin position="87"/>
        <end position="94"/>
    </location>
</feature>
<evidence type="ECO:0000256" key="10">
    <source>
        <dbReference type="SAM" id="Phobius"/>
    </source>
</evidence>
<feature type="compositionally biased region" description="Low complexity" evidence="9">
    <location>
        <begin position="579"/>
        <end position="595"/>
    </location>
</feature>
<feature type="disulfide bond" evidence="8">
    <location>
        <begin position="121"/>
        <end position="175"/>
    </location>
</feature>
<evidence type="ECO:0000313" key="14">
    <source>
        <dbReference type="Proteomes" id="UP000478052"/>
    </source>
</evidence>
<evidence type="ECO:0000259" key="12">
    <source>
        <dbReference type="PROSITE" id="PS51870"/>
    </source>
</evidence>
<dbReference type="GO" id="GO:0008201">
    <property type="term" value="F:heparin binding"/>
    <property type="evidence" value="ECO:0007669"/>
    <property type="project" value="UniProtKB-UniRule"/>
</dbReference>
<feature type="compositionally biased region" description="Acidic residues" evidence="9">
    <location>
        <begin position="200"/>
        <end position="233"/>
    </location>
</feature>
<dbReference type="Pfam" id="PF10515">
    <property type="entry name" value="APP_amyloid"/>
    <property type="match status" value="1"/>
</dbReference>
<feature type="region of interest" description="GFLD subdomain" evidence="8">
    <location>
        <begin position="12"/>
        <end position="111"/>
    </location>
</feature>
<dbReference type="Gene3D" id="2.30.29.30">
    <property type="entry name" value="Pleckstrin-homology domain (PH domain)/Phosphotyrosine-binding domain (PTB)"/>
    <property type="match status" value="1"/>
</dbReference>
<evidence type="ECO:0000256" key="1">
    <source>
        <dbReference type="ARBA" id="ARBA00004479"/>
    </source>
</evidence>
<dbReference type="SUPFAM" id="SSF89811">
    <property type="entry name" value="Amyloid beta a4 protein copper binding domain (domain 2)"/>
    <property type="match status" value="1"/>
</dbReference>
<dbReference type="InterPro" id="IPR008155">
    <property type="entry name" value="Amyloid_glyco"/>
</dbReference>
<dbReference type="InterPro" id="IPR011993">
    <property type="entry name" value="PH-like_dom_sf"/>
</dbReference>
<dbReference type="PROSITE" id="PS51870">
    <property type="entry name" value="APP_E2"/>
    <property type="match status" value="1"/>
</dbReference>
<comment type="similarity">
    <text evidence="8">Belongs to the APP family.</text>
</comment>
<dbReference type="InterPro" id="IPR015849">
    <property type="entry name" value="Amyloid_glyco_heparin-bd"/>
</dbReference>
<dbReference type="Pfam" id="PF12924">
    <property type="entry name" value="APP_Cu_bd"/>
    <property type="match status" value="1"/>
</dbReference>
<feature type="disulfide bond" evidence="8">
    <location>
        <begin position="132"/>
        <end position="162"/>
    </location>
</feature>
<feature type="disulfide bond" evidence="8">
    <location>
        <begin position="146"/>
        <end position="174"/>
    </location>
</feature>
<name>A0A6G0ZN22_APHCR</name>
<evidence type="ECO:0000256" key="6">
    <source>
        <dbReference type="ARBA" id="ARBA00023157"/>
    </source>
</evidence>
<proteinExistence type="inferred from homology"/>
<dbReference type="Gene3D" id="3.90.570.10">
    <property type="entry name" value="Amyloidogenic glycoprotein, heparin-binding domain"/>
    <property type="match status" value="1"/>
</dbReference>
<feature type="region of interest" description="Disordered" evidence="9">
    <location>
        <begin position="194"/>
        <end position="306"/>
    </location>
</feature>
<sequence>MAGIGADGPAPVHFEPQVAVLCDAKSDTPYYSQYMSDNGRWTSDTKRKVGCLKEKVDILDYCKKVYPKNDITNIVESSHYVKIGNWCKMGFNKCKHTDWVKPYRCLEGQFQSDALLVPENCIFDHVHNQSKCWPFDRWNQTASQACQDRDHNLRSFAMLLPCGISLFSGVEFVCCPYKDKIQLKKTSPVAADSLLSSDQFDIEEDIDDNDDDEDDDDETNDEEDDDDDYDNYDDIPPSRMSSTSTSTAAPTTTTSTTTMTTTTRKATTTTTTVPPPPPPPPSTPESSHTTPSNPIRNLPTPDTYFTHFDPRDEHKLYKEALNRLEELHREKVTKVMKDWSDLEERYQEMRSKDPHMAEEFKQRMTLRFQQTVQSLEEEGSAEKHQLFAMHQQRVNAHINHRKKEAMNCYVFALNENPPNTHKVQKCLQKLLRSLHKDRHHTIAHYRHLLASSIELAEREKSVTLEHLVDIDHMVNQSLQMLYRYPTLSRKISQLMSDYIQALRSKDDTPGSLLAMTRDAEASILDKYKEEISTTQEEKSRTRYPMEMKRKQPHEMVESKEAKLQVETAAEFDANENTESQSHPGQQLQAQQQPSAIKPDQNAATAPVAAVQHHDHESEPKISHAQVHDISHGEPICLLKVPSLLKITFFTRKNFHHDSRNVHLTLAFAGLSLIAAICVGVAVIRRRNARLPQNQGFIEVDQGISQEERHVANMQINGYENPTYKYFEVKDQ</sequence>
<feature type="region of interest" description="CuBD subdomain" evidence="8">
    <location>
        <begin position="119"/>
        <end position="177"/>
    </location>
</feature>
<dbReference type="PANTHER" id="PTHR23103:SF15">
    <property type="entry name" value="AMYLOID-BETA-LIKE PROTEIN"/>
    <property type="match status" value="1"/>
</dbReference>
<dbReference type="GO" id="GO:0043005">
    <property type="term" value="C:neuron projection"/>
    <property type="evidence" value="ECO:0007669"/>
    <property type="project" value="TreeGrafter"/>
</dbReference>
<keyword evidence="4 10" id="KW-1133">Transmembrane helix</keyword>
<feature type="compositionally biased region" description="Low complexity" evidence="9">
    <location>
        <begin position="234"/>
        <end position="272"/>
    </location>
</feature>
<dbReference type="GO" id="GO:0043025">
    <property type="term" value="C:neuronal cell body"/>
    <property type="evidence" value="ECO:0007669"/>
    <property type="project" value="TreeGrafter"/>
</dbReference>
<dbReference type="Gene3D" id="1.20.120.770">
    <property type="entry name" value="Amyloid precursor protein, E2 domain"/>
    <property type="match status" value="1"/>
</dbReference>
<dbReference type="GO" id="GO:0007409">
    <property type="term" value="P:axonogenesis"/>
    <property type="evidence" value="ECO:0007669"/>
    <property type="project" value="TreeGrafter"/>
</dbReference>
<reference evidence="13 14" key="1">
    <citation type="submission" date="2019-08" db="EMBL/GenBank/DDBJ databases">
        <title>Whole genome of Aphis craccivora.</title>
        <authorList>
            <person name="Voronova N.V."/>
            <person name="Shulinski R.S."/>
            <person name="Bandarenka Y.V."/>
            <person name="Zhorov D.G."/>
            <person name="Warner D."/>
        </authorList>
    </citation>
    <scope>NUCLEOTIDE SEQUENCE [LARGE SCALE GENOMIC DNA]</scope>
    <source>
        <strain evidence="13">180601</strain>
        <tissue evidence="13">Whole Body</tissue>
    </source>
</reference>
<feature type="domain" description="E1" evidence="11">
    <location>
        <begin position="12"/>
        <end position="177"/>
    </location>
</feature>
<gene>
    <name evidence="13" type="ORF">FWK35_00013875</name>
</gene>
<keyword evidence="3" id="KW-0732">Signal</keyword>
<dbReference type="PANTHER" id="PTHR23103">
    <property type="entry name" value="ALZHEIMER'S DISEASE BETA-AMYLOID RELATED"/>
    <property type="match status" value="1"/>
</dbReference>
<dbReference type="InterPro" id="IPR036176">
    <property type="entry name" value="E2_sf"/>
</dbReference>
<comment type="caution">
    <text evidence="13">The sequence shown here is derived from an EMBL/GenBank/DDBJ whole genome shotgun (WGS) entry which is preliminary data.</text>
</comment>
<dbReference type="InterPro" id="IPR019543">
    <property type="entry name" value="APP_amyloid_C"/>
</dbReference>
<feature type="region of interest" description="Disordered" evidence="9">
    <location>
        <begin position="526"/>
        <end position="623"/>
    </location>
</feature>
<keyword evidence="5 10" id="KW-0472">Membrane</keyword>
<dbReference type="GO" id="GO:0046914">
    <property type="term" value="F:transition metal ion binding"/>
    <property type="evidence" value="ECO:0007669"/>
    <property type="project" value="InterPro"/>
</dbReference>
<dbReference type="SUPFAM" id="SSF109843">
    <property type="entry name" value="CAPPD, an extracellular domain of amyloid beta A4 protein"/>
    <property type="match status" value="1"/>
</dbReference>
<dbReference type="GO" id="GO:0007417">
    <property type="term" value="P:central nervous system development"/>
    <property type="evidence" value="ECO:0007669"/>
    <property type="project" value="TreeGrafter"/>
</dbReference>
<evidence type="ECO:0000256" key="8">
    <source>
        <dbReference type="PROSITE-ProRule" id="PRU01217"/>
    </source>
</evidence>
<protein>
    <submittedName>
        <fullName evidence="13">Amyloid-beta-like protein</fullName>
    </submittedName>
</protein>
<dbReference type="InterPro" id="IPR011178">
    <property type="entry name" value="Amyloid_glyco_Cu-bd"/>
</dbReference>
<evidence type="ECO:0000256" key="5">
    <source>
        <dbReference type="ARBA" id="ARBA00023136"/>
    </source>
</evidence>
<keyword evidence="6 8" id="KW-1015">Disulfide bond</keyword>
<dbReference type="Proteomes" id="UP000478052">
    <property type="component" value="Unassembled WGS sequence"/>
</dbReference>
<dbReference type="EMBL" id="VUJU01000173">
    <property type="protein sequence ID" value="KAF0772446.1"/>
    <property type="molecule type" value="Genomic_DNA"/>
</dbReference>
<dbReference type="InterPro" id="IPR019744">
    <property type="entry name" value="APP_CUBD_CS"/>
</dbReference>
<evidence type="ECO:0000256" key="2">
    <source>
        <dbReference type="ARBA" id="ARBA00022692"/>
    </source>
</evidence>
<dbReference type="SUPFAM" id="SSF56491">
    <property type="entry name" value="A heparin-binding domain"/>
    <property type="match status" value="1"/>
</dbReference>
<evidence type="ECO:0000256" key="4">
    <source>
        <dbReference type="ARBA" id="ARBA00022989"/>
    </source>
</evidence>
<evidence type="ECO:0000256" key="9">
    <source>
        <dbReference type="SAM" id="MobiDB-lite"/>
    </source>
</evidence>
<dbReference type="GO" id="GO:0016020">
    <property type="term" value="C:membrane"/>
    <property type="evidence" value="ECO:0007669"/>
    <property type="project" value="UniProtKB-SubCell"/>
</dbReference>
<evidence type="ECO:0000256" key="3">
    <source>
        <dbReference type="ARBA" id="ARBA00022729"/>
    </source>
</evidence>
<comment type="caution">
    <text evidence="8">Lacks conserved residue(s) required for the propagation of feature annotation.</text>
</comment>
<comment type="subcellular location">
    <subcellularLocation>
        <location evidence="1">Membrane</location>
        <topology evidence="1">Single-pass type I membrane protein</topology>
    </subcellularLocation>
</comment>
<feature type="compositionally biased region" description="Pro residues" evidence="9">
    <location>
        <begin position="273"/>
        <end position="283"/>
    </location>
</feature>
<dbReference type="InterPro" id="IPR036669">
    <property type="entry name" value="Amyloid_Cu-bd_sf"/>
</dbReference>
<dbReference type="PROSITE" id="PS00320">
    <property type="entry name" value="APP_INTRA"/>
    <property type="match status" value="1"/>
</dbReference>
<keyword evidence="7" id="KW-0325">Glycoprotein</keyword>
<evidence type="ECO:0000256" key="7">
    <source>
        <dbReference type="ARBA" id="ARBA00023180"/>
    </source>
</evidence>
<feature type="transmembrane region" description="Helical" evidence="10">
    <location>
        <begin position="661"/>
        <end position="683"/>
    </location>
</feature>
<feature type="compositionally biased region" description="Basic and acidic residues" evidence="9">
    <location>
        <begin position="526"/>
        <end position="563"/>
    </location>
</feature>
<organism evidence="13 14">
    <name type="scientific">Aphis craccivora</name>
    <name type="common">Cowpea aphid</name>
    <dbReference type="NCBI Taxonomy" id="307492"/>
    <lineage>
        <taxon>Eukaryota</taxon>
        <taxon>Metazoa</taxon>
        <taxon>Ecdysozoa</taxon>
        <taxon>Arthropoda</taxon>
        <taxon>Hexapoda</taxon>
        <taxon>Insecta</taxon>
        <taxon>Pterygota</taxon>
        <taxon>Neoptera</taxon>
        <taxon>Paraneoptera</taxon>
        <taxon>Hemiptera</taxon>
        <taxon>Sternorrhyncha</taxon>
        <taxon>Aphidomorpha</taxon>
        <taxon>Aphidoidea</taxon>
        <taxon>Aphididae</taxon>
        <taxon>Aphidini</taxon>
        <taxon>Aphis</taxon>
        <taxon>Aphis</taxon>
    </lineage>
</organism>
<keyword evidence="14" id="KW-1185">Reference proteome</keyword>
<dbReference type="Pfam" id="PF02177">
    <property type="entry name" value="APP_N"/>
    <property type="match status" value="1"/>
</dbReference>
<keyword evidence="2 10" id="KW-0812">Transmembrane</keyword>